<feature type="domain" description="Glycosyltransferase 2-like" evidence="4">
    <location>
        <begin position="7"/>
        <end position="133"/>
    </location>
</feature>
<dbReference type="AlphaFoldDB" id="A0AAV4ZWS1"/>
<dbReference type="PANTHER" id="PTHR43685:SF5">
    <property type="entry name" value="GLYCOSYLTRANSFERASE EPSE-RELATED"/>
    <property type="match status" value="1"/>
</dbReference>
<dbReference type="InterPro" id="IPR001173">
    <property type="entry name" value="Glyco_trans_2-like"/>
</dbReference>
<gene>
    <name evidence="5" type="ORF">BHAOGJBA_6174</name>
</gene>
<dbReference type="Gene3D" id="3.90.550.10">
    <property type="entry name" value="Spore Coat Polysaccharide Biosynthesis Protein SpsA, Chain A"/>
    <property type="match status" value="1"/>
</dbReference>
<keyword evidence="2" id="KW-0328">Glycosyltransferase</keyword>
<reference evidence="5" key="2">
    <citation type="submission" date="2021-08" db="EMBL/GenBank/DDBJ databases">
        <authorList>
            <person name="Tani A."/>
            <person name="Ola A."/>
            <person name="Ogura Y."/>
            <person name="Katsura K."/>
            <person name="Hayashi T."/>
        </authorList>
    </citation>
    <scope>NUCLEOTIDE SEQUENCE</scope>
    <source>
        <strain evidence="5">DSM 16372</strain>
    </source>
</reference>
<evidence type="ECO:0000313" key="6">
    <source>
        <dbReference type="Proteomes" id="UP001055247"/>
    </source>
</evidence>
<evidence type="ECO:0000256" key="1">
    <source>
        <dbReference type="ARBA" id="ARBA00006739"/>
    </source>
</evidence>
<comment type="similarity">
    <text evidence="1">Belongs to the glycosyltransferase 2 family.</text>
</comment>
<protein>
    <recommendedName>
        <fullName evidence="4">Glycosyltransferase 2-like domain-containing protein</fullName>
    </recommendedName>
</protein>
<evidence type="ECO:0000256" key="3">
    <source>
        <dbReference type="ARBA" id="ARBA00022679"/>
    </source>
</evidence>
<name>A0AAV4ZWS1_9HYPH</name>
<dbReference type="PANTHER" id="PTHR43685">
    <property type="entry name" value="GLYCOSYLTRANSFERASE"/>
    <property type="match status" value="1"/>
</dbReference>
<dbReference type="Pfam" id="PF00535">
    <property type="entry name" value="Glycos_transf_2"/>
    <property type="match status" value="1"/>
</dbReference>
<dbReference type="GO" id="GO:0016757">
    <property type="term" value="F:glycosyltransferase activity"/>
    <property type="evidence" value="ECO:0007669"/>
    <property type="project" value="UniProtKB-KW"/>
</dbReference>
<evidence type="ECO:0000259" key="4">
    <source>
        <dbReference type="Pfam" id="PF00535"/>
    </source>
</evidence>
<dbReference type="SUPFAM" id="SSF53448">
    <property type="entry name" value="Nucleotide-diphospho-sugar transferases"/>
    <property type="match status" value="1"/>
</dbReference>
<dbReference type="InterPro" id="IPR050834">
    <property type="entry name" value="Glycosyltransf_2"/>
</dbReference>
<proteinExistence type="inferred from homology"/>
<evidence type="ECO:0000256" key="2">
    <source>
        <dbReference type="ARBA" id="ARBA00022676"/>
    </source>
</evidence>
<dbReference type="InterPro" id="IPR029044">
    <property type="entry name" value="Nucleotide-diphossugar_trans"/>
</dbReference>
<keyword evidence="6" id="KW-1185">Reference proteome</keyword>
<dbReference type="Proteomes" id="UP001055247">
    <property type="component" value="Unassembled WGS sequence"/>
</dbReference>
<keyword evidence="3" id="KW-0808">Transferase</keyword>
<evidence type="ECO:0000313" key="5">
    <source>
        <dbReference type="EMBL" id="GJD92618.1"/>
    </source>
</evidence>
<comment type="caution">
    <text evidence="5">The sequence shown here is derived from an EMBL/GenBank/DDBJ whole genome shotgun (WGS) entry which is preliminary data.</text>
</comment>
<organism evidence="5 6">
    <name type="scientific">Methylobacterium hispanicum</name>
    <dbReference type="NCBI Taxonomy" id="270350"/>
    <lineage>
        <taxon>Bacteria</taxon>
        <taxon>Pseudomonadati</taxon>
        <taxon>Pseudomonadota</taxon>
        <taxon>Alphaproteobacteria</taxon>
        <taxon>Hyphomicrobiales</taxon>
        <taxon>Methylobacteriaceae</taxon>
        <taxon>Methylobacterium</taxon>
    </lineage>
</organism>
<reference evidence="5" key="1">
    <citation type="journal article" date="2016" name="Front. Microbiol.">
        <title>Genome Sequence of the Piezophilic, Mesophilic Sulfate-Reducing Bacterium Desulfovibrio indicus J2T.</title>
        <authorList>
            <person name="Cao J."/>
            <person name="Maignien L."/>
            <person name="Shao Z."/>
            <person name="Alain K."/>
            <person name="Jebbar M."/>
        </authorList>
    </citation>
    <scope>NUCLEOTIDE SEQUENCE</scope>
    <source>
        <strain evidence="5">DSM 16372</strain>
    </source>
</reference>
<dbReference type="EMBL" id="BPQO01000051">
    <property type="protein sequence ID" value="GJD92618.1"/>
    <property type="molecule type" value="Genomic_DNA"/>
</dbReference>
<sequence>MALPLISIVMPAYNAEEWIEESIRSITQFSTSELELIVVDDGSTRPQEEYASKAVGGLKTIYARSAHNRGISTALNCGILLARGKYIARLDADDLCINDRLSQQAEFLEAHPDIAFCGTNYEHFGSNNSLVEQPIEPDECFVTLASRCCFGHSSMMIDRQRAGAEFYYDPASASEDYDLWARLFISGKQGCNLPFIGMRYRQSDTQLTVTGLSRRSKFDFGIRTKVIAHILDESSPFKAPILASYLSGFRLGINDQKALAGTFRRHWEEAKPKSRYSRTWSLLEEYALSFISPDTPPVSDTDFSAWTYRIVSEFNQLAKT</sequence>
<accession>A0AAV4ZWS1</accession>
<dbReference type="CDD" id="cd00761">
    <property type="entry name" value="Glyco_tranf_GTA_type"/>
    <property type="match status" value="1"/>
</dbReference>
<dbReference type="RefSeq" id="WP_197430450.1">
    <property type="nucleotide sequence ID" value="NZ_BPQO01000051.1"/>
</dbReference>